<keyword evidence="3" id="KW-1185">Reference proteome</keyword>
<name>K7MBE1_SOYBN</name>
<protein>
    <submittedName>
        <fullName evidence="1 2">Uncharacterized protein</fullName>
    </submittedName>
</protein>
<dbReference type="Proteomes" id="UP000008827">
    <property type="component" value="Chromosome 15"/>
</dbReference>
<evidence type="ECO:0000313" key="3">
    <source>
        <dbReference type="Proteomes" id="UP000008827"/>
    </source>
</evidence>
<reference evidence="1" key="3">
    <citation type="submission" date="2018-07" db="EMBL/GenBank/DDBJ databases">
        <title>WGS assembly of Glycine max.</title>
        <authorList>
            <person name="Schmutz J."/>
            <person name="Cannon S."/>
            <person name="Schlueter J."/>
            <person name="Ma J."/>
            <person name="Mitros T."/>
            <person name="Nelson W."/>
            <person name="Hyten D."/>
            <person name="Song Q."/>
            <person name="Thelen J."/>
            <person name="Cheng J."/>
            <person name="Xu D."/>
            <person name="Hellsten U."/>
            <person name="May G."/>
            <person name="Yu Y."/>
            <person name="Sakurai T."/>
            <person name="Umezawa T."/>
            <person name="Bhattacharyya M."/>
            <person name="Sandhu D."/>
            <person name="Valliyodan B."/>
            <person name="Lindquist E."/>
            <person name="Peto M."/>
            <person name="Grant D."/>
            <person name="Shu S."/>
            <person name="Goodstein D."/>
            <person name="Barry K."/>
            <person name="Futrell-Griggs M."/>
            <person name="Abernathy B."/>
            <person name="Du J."/>
            <person name="Tian Z."/>
            <person name="Zhu L."/>
            <person name="Gill N."/>
            <person name="Joshi T."/>
            <person name="Libault M."/>
            <person name="Sethuraman A."/>
            <person name="Zhang X."/>
            <person name="Shinozaki K."/>
            <person name="Nguyen H."/>
            <person name="Wing R."/>
            <person name="Cregan P."/>
            <person name="Specht J."/>
            <person name="Grimwood J."/>
            <person name="Rokhsar D."/>
            <person name="Stacey G."/>
            <person name="Shoemaker R."/>
            <person name="Jackson S."/>
        </authorList>
    </citation>
    <scope>NUCLEOTIDE SEQUENCE</scope>
    <source>
        <tissue evidence="1">Callus</tissue>
    </source>
</reference>
<reference evidence="1 2" key="1">
    <citation type="journal article" date="2010" name="Nature">
        <title>Genome sequence of the palaeopolyploid soybean.</title>
        <authorList>
            <person name="Schmutz J."/>
            <person name="Cannon S.B."/>
            <person name="Schlueter J."/>
            <person name="Ma J."/>
            <person name="Mitros T."/>
            <person name="Nelson W."/>
            <person name="Hyten D.L."/>
            <person name="Song Q."/>
            <person name="Thelen J.J."/>
            <person name="Cheng J."/>
            <person name="Xu D."/>
            <person name="Hellsten U."/>
            <person name="May G.D."/>
            <person name="Yu Y."/>
            <person name="Sakurai T."/>
            <person name="Umezawa T."/>
            <person name="Bhattacharyya M.K."/>
            <person name="Sandhu D."/>
            <person name="Valliyodan B."/>
            <person name="Lindquist E."/>
            <person name="Peto M."/>
            <person name="Grant D."/>
            <person name="Shu S."/>
            <person name="Goodstein D."/>
            <person name="Barry K."/>
            <person name="Futrell-Griggs M."/>
            <person name="Abernathy B."/>
            <person name="Du J."/>
            <person name="Tian Z."/>
            <person name="Zhu L."/>
            <person name="Gill N."/>
            <person name="Joshi T."/>
            <person name="Libault M."/>
            <person name="Sethuraman A."/>
            <person name="Zhang X.-C."/>
            <person name="Shinozaki K."/>
            <person name="Nguyen H.T."/>
            <person name="Wing R.A."/>
            <person name="Cregan P."/>
            <person name="Specht J."/>
            <person name="Grimwood J."/>
            <person name="Rokhsar D."/>
            <person name="Stacey G."/>
            <person name="Shoemaker R.C."/>
            <person name="Jackson S.A."/>
        </authorList>
    </citation>
    <scope>NUCLEOTIDE SEQUENCE [LARGE SCALE GENOMIC DNA]</scope>
    <source>
        <strain evidence="2">cv. Williams 82</strain>
        <tissue evidence="1">Callus</tissue>
    </source>
</reference>
<accession>K7MBE1</accession>
<dbReference type="HOGENOM" id="CLU_2502385_0_0_1"/>
<dbReference type="EnsemblPlants" id="KRH12048">
    <property type="protein sequence ID" value="KRH12048"/>
    <property type="gene ID" value="GLYMA_15G147600"/>
</dbReference>
<dbReference type="EMBL" id="CM000848">
    <property type="protein sequence ID" value="KRH12048.1"/>
    <property type="molecule type" value="Genomic_DNA"/>
</dbReference>
<sequence>MPLRKPSLLEGALMDVNVQGSYSSILLGVDGLQLRFDKLLFTEDDNMSNFGKLGEEGTLRNDLGESKIGRICLLLLHHCRCLCWQV</sequence>
<reference evidence="2" key="2">
    <citation type="submission" date="2018-02" db="UniProtKB">
        <authorList>
            <consortium name="EnsemblPlants"/>
        </authorList>
    </citation>
    <scope>IDENTIFICATION</scope>
    <source>
        <strain evidence="2">Williams 82</strain>
    </source>
</reference>
<evidence type="ECO:0000313" key="1">
    <source>
        <dbReference type="EMBL" id="KRH12048.1"/>
    </source>
</evidence>
<dbReference type="AlphaFoldDB" id="K7MBE1"/>
<dbReference type="InParanoid" id="K7MBE1"/>
<gene>
    <name evidence="1" type="ORF">GLYMA_15G147600</name>
</gene>
<dbReference type="Gramene" id="KRH12048">
    <property type="protein sequence ID" value="KRH12048"/>
    <property type="gene ID" value="GLYMA_15G147600"/>
</dbReference>
<evidence type="ECO:0000313" key="2">
    <source>
        <dbReference type="EnsemblPlants" id="KRH12048"/>
    </source>
</evidence>
<organism evidence="2">
    <name type="scientific">Glycine max</name>
    <name type="common">Soybean</name>
    <name type="synonym">Glycine hispida</name>
    <dbReference type="NCBI Taxonomy" id="3847"/>
    <lineage>
        <taxon>Eukaryota</taxon>
        <taxon>Viridiplantae</taxon>
        <taxon>Streptophyta</taxon>
        <taxon>Embryophyta</taxon>
        <taxon>Tracheophyta</taxon>
        <taxon>Spermatophyta</taxon>
        <taxon>Magnoliopsida</taxon>
        <taxon>eudicotyledons</taxon>
        <taxon>Gunneridae</taxon>
        <taxon>Pentapetalae</taxon>
        <taxon>rosids</taxon>
        <taxon>fabids</taxon>
        <taxon>Fabales</taxon>
        <taxon>Fabaceae</taxon>
        <taxon>Papilionoideae</taxon>
        <taxon>50 kb inversion clade</taxon>
        <taxon>NPAAA clade</taxon>
        <taxon>indigoferoid/millettioid clade</taxon>
        <taxon>Phaseoleae</taxon>
        <taxon>Glycine</taxon>
        <taxon>Glycine subgen. Soja</taxon>
    </lineage>
</organism>
<dbReference type="PaxDb" id="3847-GLYMA15G15786.1"/>
<proteinExistence type="predicted"/>